<reference evidence="2 3" key="1">
    <citation type="submission" date="2019-07" db="EMBL/GenBank/DDBJ databases">
        <title>Genomics analysis of Aphanomyces spp. identifies a new class of oomycete effector associated with host adaptation.</title>
        <authorList>
            <person name="Gaulin E."/>
        </authorList>
    </citation>
    <scope>NUCLEOTIDE SEQUENCE [LARGE SCALE GENOMIC DNA]</scope>
    <source>
        <strain evidence="2 3">ATCC 201684</strain>
    </source>
</reference>
<keyword evidence="1" id="KW-0812">Transmembrane</keyword>
<feature type="transmembrane region" description="Helical" evidence="1">
    <location>
        <begin position="368"/>
        <end position="386"/>
    </location>
</feature>
<evidence type="ECO:0008006" key="4">
    <source>
        <dbReference type="Google" id="ProtNLM"/>
    </source>
</evidence>
<accession>A0A6G0WX37</accession>
<dbReference type="PANTHER" id="PTHR39200">
    <property type="entry name" value="HYPOTHETICAL EXPORTED PROTEIN"/>
    <property type="match status" value="1"/>
</dbReference>
<evidence type="ECO:0000313" key="2">
    <source>
        <dbReference type="EMBL" id="KAF0732058.1"/>
    </source>
</evidence>
<evidence type="ECO:0000313" key="3">
    <source>
        <dbReference type="Proteomes" id="UP000481153"/>
    </source>
</evidence>
<dbReference type="AlphaFoldDB" id="A0A6G0WX37"/>
<comment type="caution">
    <text evidence="2">The sequence shown here is derived from an EMBL/GenBank/DDBJ whole genome shotgun (WGS) entry which is preliminary data.</text>
</comment>
<keyword evidence="1" id="KW-1133">Transmembrane helix</keyword>
<evidence type="ECO:0000256" key="1">
    <source>
        <dbReference type="SAM" id="Phobius"/>
    </source>
</evidence>
<keyword evidence="1" id="KW-0472">Membrane</keyword>
<organism evidence="2 3">
    <name type="scientific">Aphanomyces euteiches</name>
    <dbReference type="NCBI Taxonomy" id="100861"/>
    <lineage>
        <taxon>Eukaryota</taxon>
        <taxon>Sar</taxon>
        <taxon>Stramenopiles</taxon>
        <taxon>Oomycota</taxon>
        <taxon>Saprolegniomycetes</taxon>
        <taxon>Saprolegniales</taxon>
        <taxon>Verrucalvaceae</taxon>
        <taxon>Aphanomyces</taxon>
    </lineage>
</organism>
<keyword evidence="3" id="KW-1185">Reference proteome</keyword>
<gene>
    <name evidence="2" type="ORF">Ae201684_010711</name>
</gene>
<proteinExistence type="predicted"/>
<dbReference type="EMBL" id="VJMJ01000137">
    <property type="protein sequence ID" value="KAF0732058.1"/>
    <property type="molecule type" value="Genomic_DNA"/>
</dbReference>
<sequence>MRTTAWTASASFSAPIQGLKLGIPGRIFVSRNASLDVPVRAVVQSDSHEVLRIIQWKIDEEEAVDGTRRSLLSATLAPSKLELIDAIGSFVIDIALRDPVHQVTTSAETILTTGTLVNAPNESVDVRSYDSSKVFIESSDPIQLDTLTLETKDLGLIQLRSPIVNITGQLSLVSKDNGAIAIQSEDIVLDGLSSNAKDGGAVYVTANNLFQATHMFSKASDCGSINIYPRGQCQDSSIHASETGRVNVGSVACETVDARLKDAGDAIVQAVLSLKTKTSDGGSIQYFNSTPTLVLGKRGRHKRSSRVAETRDNKFDRFSFLLLPPHEPSGISVLFNRGDEIYIPNYGSFVQPPVALASTFSRAGGYEGVALLGALCVMLAIGFAVMKIRRRRQGYSPVLH</sequence>
<protein>
    <recommendedName>
        <fullName evidence="4">Auto-transporter adhesin head GIN domain-containing protein</fullName>
    </recommendedName>
</protein>
<name>A0A6G0WX37_9STRA</name>
<dbReference type="VEuPathDB" id="FungiDB:AeMF1_015182"/>
<dbReference type="Proteomes" id="UP000481153">
    <property type="component" value="Unassembled WGS sequence"/>
</dbReference>
<dbReference type="PANTHER" id="PTHR39200:SF1">
    <property type="entry name" value="AUTO-TRANSPORTER ADHESIN HEAD GIN DOMAIN-CONTAINING PROTEIN-RELATED"/>
    <property type="match status" value="1"/>
</dbReference>
<dbReference type="Gene3D" id="2.160.20.120">
    <property type="match status" value="1"/>
</dbReference>